<dbReference type="PRINTS" id="PR01210">
    <property type="entry name" value="GGTRANSPTASE"/>
</dbReference>
<reference evidence="1 2" key="1">
    <citation type="submission" date="2015-07" db="EMBL/GenBank/DDBJ databases">
        <title>Whole genome sequence of Herpetosiphon geysericola DSM 7119.</title>
        <authorList>
            <person name="Hemp J."/>
            <person name="Ward L.M."/>
            <person name="Pace L.A."/>
            <person name="Fischer W.W."/>
        </authorList>
    </citation>
    <scope>NUCLEOTIDE SEQUENCE [LARGE SCALE GENOMIC DNA]</scope>
    <source>
        <strain evidence="1 2">DSM 7119</strain>
    </source>
</reference>
<dbReference type="AlphaFoldDB" id="A0A0P6XWF1"/>
<dbReference type="PANTHER" id="PTHR43881:SF1">
    <property type="entry name" value="GAMMA-GLUTAMYLTRANSPEPTIDASE (AFU_ORTHOLOGUE AFUA_4G13580)"/>
    <property type="match status" value="1"/>
</dbReference>
<dbReference type="InterPro" id="IPR052896">
    <property type="entry name" value="GGT-like_enzyme"/>
</dbReference>
<keyword evidence="2" id="KW-1185">Reference proteome</keyword>
<keyword evidence="1" id="KW-0808">Transferase</keyword>
<dbReference type="GO" id="GO:0016740">
    <property type="term" value="F:transferase activity"/>
    <property type="evidence" value="ECO:0007669"/>
    <property type="project" value="UniProtKB-KW"/>
</dbReference>
<comment type="caution">
    <text evidence="1">The sequence shown here is derived from an EMBL/GenBank/DDBJ whole genome shotgun (WGS) entry which is preliminary data.</text>
</comment>
<dbReference type="Gene3D" id="3.60.20.40">
    <property type="match status" value="1"/>
</dbReference>
<accession>A0A0P6XWF1</accession>
<dbReference type="SUPFAM" id="SSF56235">
    <property type="entry name" value="N-terminal nucleophile aminohydrolases (Ntn hydrolases)"/>
    <property type="match status" value="1"/>
</dbReference>
<dbReference type="InterPro" id="IPR043137">
    <property type="entry name" value="GGT_ssub_C"/>
</dbReference>
<dbReference type="Pfam" id="PF01019">
    <property type="entry name" value="G_glu_transpept"/>
    <property type="match status" value="1"/>
</dbReference>
<evidence type="ECO:0000313" key="2">
    <source>
        <dbReference type="Proteomes" id="UP000050277"/>
    </source>
</evidence>
<dbReference type="STRING" id="70996.SE18_19120"/>
<dbReference type="PATRIC" id="fig|70996.4.peg.2832"/>
<name>A0A0P6XWF1_9CHLR</name>
<evidence type="ECO:0000313" key="1">
    <source>
        <dbReference type="EMBL" id="KPL83688.1"/>
    </source>
</evidence>
<dbReference type="RefSeq" id="WP_054536065.1">
    <property type="nucleotide sequence ID" value="NZ_LGKP01000027.1"/>
</dbReference>
<protein>
    <submittedName>
        <fullName evidence="1">Gamma-glutamyltransferase</fullName>
    </submittedName>
</protein>
<dbReference type="InterPro" id="IPR043138">
    <property type="entry name" value="GGT_lsub"/>
</dbReference>
<dbReference type="Gene3D" id="1.10.246.130">
    <property type="match status" value="1"/>
</dbReference>
<sequence length="534" mass="58034">MKLIDLPYSSRRMPAIARRSMVATSQPQAVLAGLSMLERGGNAVDAAIAAAAMLTVVEPTSNGIGSDAFALVWDGRSLHGLNGSGRAPQAISLETMLQAGHETMPAYGWPSVTVPGAPRAWRDLHQRFGRLDFEEVLMPAISAAEDGFAVTPIVAHYWNLALRRYEAITDPATSAWLNTFSYRGRAPSTGDMWRSRRQARTLRRIAQTGADDFYQGELAAQIVEWAQKTGGFISAADLAQHTSTWVEPISTSYRGYQVWEIPPNGQGLAALIALNILEGFDLSHNTRDTIQSYHLQIEAMKLAFADAHRYIADPMHVEVPTKALLSKRYAASRRSLIGDYAIEPQHGELPQGGTVYLCAVDGDGMMVSFIQSNYMGFGSGVVVPETGIALQNRGANFSLDPQHPNVLAPNKRPFHTIIPSFLTRDGEAVGPFGVMGGAMQPQGHAQMILNRVDWQLNPQASLDAPRWQVGAGRKVFLEYGVPQFIAEGLRALGHEVEIHAEGGMFGRGQIIWRLPNGSLMGGSDMRADGCALGF</sequence>
<gene>
    <name evidence="1" type="ORF">SE18_19120</name>
</gene>
<dbReference type="InterPro" id="IPR029055">
    <property type="entry name" value="Ntn_hydrolases_N"/>
</dbReference>
<dbReference type="EMBL" id="LGKP01000027">
    <property type="protein sequence ID" value="KPL83688.1"/>
    <property type="molecule type" value="Genomic_DNA"/>
</dbReference>
<proteinExistence type="predicted"/>
<dbReference type="Proteomes" id="UP000050277">
    <property type="component" value="Unassembled WGS sequence"/>
</dbReference>
<dbReference type="PANTHER" id="PTHR43881">
    <property type="entry name" value="GAMMA-GLUTAMYLTRANSPEPTIDASE (AFU_ORTHOLOGUE AFUA_4G13580)"/>
    <property type="match status" value="1"/>
</dbReference>
<organism evidence="1 2">
    <name type="scientific">Herpetosiphon geysericola</name>
    <dbReference type="NCBI Taxonomy" id="70996"/>
    <lineage>
        <taxon>Bacteria</taxon>
        <taxon>Bacillati</taxon>
        <taxon>Chloroflexota</taxon>
        <taxon>Chloroflexia</taxon>
        <taxon>Herpetosiphonales</taxon>
        <taxon>Herpetosiphonaceae</taxon>
        <taxon>Herpetosiphon</taxon>
    </lineage>
</organism>
<dbReference type="OrthoDB" id="9781342at2"/>